<sequence>MFYKLETPQISQKTPNSLEILITILPALKFAAFSLAPALLLIWASSPDPWGQVTYSGRLIGDDPSRLL</sequence>
<keyword evidence="2" id="KW-1185">Reference proteome</keyword>
<dbReference type="Proteomes" id="UP001165960">
    <property type="component" value="Unassembled WGS sequence"/>
</dbReference>
<protein>
    <submittedName>
        <fullName evidence="1">Uncharacterized protein</fullName>
    </submittedName>
</protein>
<comment type="caution">
    <text evidence="1">The sequence shown here is derived from an EMBL/GenBank/DDBJ whole genome shotgun (WGS) entry which is preliminary data.</text>
</comment>
<dbReference type="EMBL" id="QTSX02006669">
    <property type="protein sequence ID" value="KAJ9052430.1"/>
    <property type="molecule type" value="Genomic_DNA"/>
</dbReference>
<evidence type="ECO:0000313" key="2">
    <source>
        <dbReference type="Proteomes" id="UP001165960"/>
    </source>
</evidence>
<evidence type="ECO:0000313" key="1">
    <source>
        <dbReference type="EMBL" id="KAJ9052430.1"/>
    </source>
</evidence>
<accession>A0ACC2RQT5</accession>
<reference evidence="1" key="1">
    <citation type="submission" date="2022-04" db="EMBL/GenBank/DDBJ databases">
        <title>Genome of the entomopathogenic fungus Entomophthora muscae.</title>
        <authorList>
            <person name="Elya C."/>
            <person name="Lovett B.R."/>
            <person name="Lee E."/>
            <person name="Macias A.M."/>
            <person name="Hajek A.E."/>
            <person name="De Bivort B.L."/>
            <person name="Kasson M.T."/>
            <person name="De Fine Licht H.H."/>
            <person name="Stajich J.E."/>
        </authorList>
    </citation>
    <scope>NUCLEOTIDE SEQUENCE</scope>
    <source>
        <strain evidence="1">Berkeley</strain>
    </source>
</reference>
<gene>
    <name evidence="1" type="ORF">DSO57_1034119</name>
</gene>
<proteinExistence type="predicted"/>
<name>A0ACC2RQT5_9FUNG</name>
<organism evidence="1 2">
    <name type="scientific">Entomophthora muscae</name>
    <dbReference type="NCBI Taxonomy" id="34485"/>
    <lineage>
        <taxon>Eukaryota</taxon>
        <taxon>Fungi</taxon>
        <taxon>Fungi incertae sedis</taxon>
        <taxon>Zoopagomycota</taxon>
        <taxon>Entomophthoromycotina</taxon>
        <taxon>Entomophthoromycetes</taxon>
        <taxon>Entomophthorales</taxon>
        <taxon>Entomophthoraceae</taxon>
        <taxon>Entomophthora</taxon>
    </lineage>
</organism>